<sequence>MVIYDLPNRDCSALASNGELLIANNGLARYKAEYIDPIVTILKQPKYSSLRIVTVVEPDSLPTW</sequence>
<keyword evidence="7" id="KW-0624">Polysaccharide degradation</keyword>
<dbReference type="Gene3D" id="3.20.20.40">
    <property type="entry name" value="1, 4-beta cellobiohydrolase"/>
    <property type="match status" value="1"/>
</dbReference>
<dbReference type="PANTHER" id="PTHR34876">
    <property type="match status" value="1"/>
</dbReference>
<name>A0ABP4XJ06_9ACTN</name>
<evidence type="ECO:0000256" key="1">
    <source>
        <dbReference type="ARBA" id="ARBA00022729"/>
    </source>
</evidence>
<evidence type="ECO:0000256" key="2">
    <source>
        <dbReference type="ARBA" id="ARBA00022801"/>
    </source>
</evidence>
<evidence type="ECO:0000313" key="9">
    <source>
        <dbReference type="EMBL" id="GAA1784746.1"/>
    </source>
</evidence>
<accession>A0ABP4XJ06</accession>
<keyword evidence="5" id="KW-0119">Carbohydrate metabolism</keyword>
<evidence type="ECO:0000256" key="5">
    <source>
        <dbReference type="ARBA" id="ARBA00023277"/>
    </source>
</evidence>
<dbReference type="PROSITE" id="PS00655">
    <property type="entry name" value="GLYCOSYL_HYDROL_F6_1"/>
    <property type="match status" value="1"/>
</dbReference>
<dbReference type="Proteomes" id="UP001500218">
    <property type="component" value="Unassembled WGS sequence"/>
</dbReference>
<organism evidence="9 10">
    <name type="scientific">Luedemannella flava</name>
    <dbReference type="NCBI Taxonomy" id="349316"/>
    <lineage>
        <taxon>Bacteria</taxon>
        <taxon>Bacillati</taxon>
        <taxon>Actinomycetota</taxon>
        <taxon>Actinomycetes</taxon>
        <taxon>Micromonosporales</taxon>
        <taxon>Micromonosporaceae</taxon>
        <taxon>Luedemannella</taxon>
    </lineage>
</organism>
<dbReference type="InterPro" id="IPR001524">
    <property type="entry name" value="Glyco_hydro_6_CS"/>
</dbReference>
<keyword evidence="2" id="KW-0378">Hydrolase</keyword>
<keyword evidence="10" id="KW-1185">Reference proteome</keyword>
<dbReference type="InterPro" id="IPR016288">
    <property type="entry name" value="Beta_cellobiohydrolase"/>
</dbReference>
<protein>
    <submittedName>
        <fullName evidence="9">Uncharacterized protein</fullName>
    </submittedName>
</protein>
<evidence type="ECO:0000256" key="7">
    <source>
        <dbReference type="ARBA" id="ARBA00023326"/>
    </source>
</evidence>
<feature type="active site" evidence="8">
    <location>
        <position position="10"/>
    </location>
</feature>
<proteinExistence type="predicted"/>
<dbReference type="EMBL" id="BAAALT010000004">
    <property type="protein sequence ID" value="GAA1784746.1"/>
    <property type="molecule type" value="Genomic_DNA"/>
</dbReference>
<evidence type="ECO:0000256" key="3">
    <source>
        <dbReference type="ARBA" id="ARBA00023001"/>
    </source>
</evidence>
<keyword evidence="6" id="KW-0326">Glycosidase</keyword>
<keyword evidence="3" id="KW-0136">Cellulose degradation</keyword>
<dbReference type="SUPFAM" id="SSF51989">
    <property type="entry name" value="Glycosyl hydrolases family 6, cellulases"/>
    <property type="match status" value="1"/>
</dbReference>
<evidence type="ECO:0000256" key="8">
    <source>
        <dbReference type="PROSITE-ProRule" id="PRU10056"/>
    </source>
</evidence>
<reference evidence="10" key="1">
    <citation type="journal article" date="2019" name="Int. J. Syst. Evol. Microbiol.">
        <title>The Global Catalogue of Microorganisms (GCM) 10K type strain sequencing project: providing services to taxonomists for standard genome sequencing and annotation.</title>
        <authorList>
            <consortium name="The Broad Institute Genomics Platform"/>
            <consortium name="The Broad Institute Genome Sequencing Center for Infectious Disease"/>
            <person name="Wu L."/>
            <person name="Ma J."/>
        </authorList>
    </citation>
    <scope>NUCLEOTIDE SEQUENCE [LARGE SCALE GENOMIC DNA]</scope>
    <source>
        <strain evidence="10">JCM 13250</strain>
    </source>
</reference>
<evidence type="ECO:0000256" key="6">
    <source>
        <dbReference type="ARBA" id="ARBA00023295"/>
    </source>
</evidence>
<comment type="caution">
    <text evidence="9">The sequence shown here is derived from an EMBL/GenBank/DDBJ whole genome shotgun (WGS) entry which is preliminary data.</text>
</comment>
<dbReference type="PANTHER" id="PTHR34876:SF4">
    <property type="entry name" value="1,4-BETA-D-GLUCAN CELLOBIOHYDROLASE C-RELATED"/>
    <property type="match status" value="1"/>
</dbReference>
<evidence type="ECO:0000256" key="4">
    <source>
        <dbReference type="ARBA" id="ARBA00023157"/>
    </source>
</evidence>
<evidence type="ECO:0000313" key="10">
    <source>
        <dbReference type="Proteomes" id="UP001500218"/>
    </source>
</evidence>
<gene>
    <name evidence="9" type="ORF">GCM10009682_03620</name>
</gene>
<dbReference type="InterPro" id="IPR036434">
    <property type="entry name" value="Beta_cellobiohydrolase_sf"/>
</dbReference>
<keyword evidence="1" id="KW-0732">Signal</keyword>
<keyword evidence="4" id="KW-1015">Disulfide bond</keyword>
<dbReference type="Pfam" id="PF01341">
    <property type="entry name" value="Glyco_hydro_6"/>
    <property type="match status" value="1"/>
</dbReference>